<dbReference type="SUPFAM" id="SSF140683">
    <property type="entry name" value="SP0561-like"/>
    <property type="match status" value="1"/>
</dbReference>
<sequence length="76" mass="8637">MLIDITKNVYELVKDNPKLKRDLIEMGFEPLANEKMLHTVGRMVSPKKGAKQIGISVETTLVRKLEDLGYEVKGHE</sequence>
<feature type="domain" description="DUF1858" evidence="1">
    <location>
        <begin position="3"/>
        <end position="59"/>
    </location>
</feature>
<accession>A0A328KP18</accession>
<dbReference type="InterPro" id="IPR038062">
    <property type="entry name" value="ScdA-like_N_sf"/>
</dbReference>
<dbReference type="Proteomes" id="UP000249099">
    <property type="component" value="Unassembled WGS sequence"/>
</dbReference>
<organism evidence="2 3">
    <name type="scientific">Dolosigranulum pigrum</name>
    <dbReference type="NCBI Taxonomy" id="29394"/>
    <lineage>
        <taxon>Bacteria</taxon>
        <taxon>Bacillati</taxon>
        <taxon>Bacillota</taxon>
        <taxon>Bacilli</taxon>
        <taxon>Lactobacillales</taxon>
        <taxon>Carnobacteriaceae</taxon>
        <taxon>Dolosigranulum</taxon>
    </lineage>
</organism>
<dbReference type="Pfam" id="PF08984">
    <property type="entry name" value="DUF1858"/>
    <property type="match status" value="1"/>
</dbReference>
<proteinExistence type="predicted"/>
<name>A0A328KP18_9LACT</name>
<evidence type="ECO:0000313" key="3">
    <source>
        <dbReference type="Proteomes" id="UP000249099"/>
    </source>
</evidence>
<dbReference type="Gene3D" id="1.10.3910.10">
    <property type="entry name" value="SP0561-like"/>
    <property type="match status" value="1"/>
</dbReference>
<evidence type="ECO:0000259" key="1">
    <source>
        <dbReference type="Pfam" id="PF08984"/>
    </source>
</evidence>
<dbReference type="RefSeq" id="WP_112789769.1">
    <property type="nucleotide sequence ID" value="NZ_NAQV01000004.1"/>
</dbReference>
<gene>
    <name evidence="2" type="ORF">B8A44_01290</name>
</gene>
<dbReference type="AlphaFoldDB" id="A0A328KP18"/>
<dbReference type="InterPro" id="IPR015077">
    <property type="entry name" value="DUF1858"/>
</dbReference>
<comment type="caution">
    <text evidence="2">The sequence shown here is derived from an EMBL/GenBank/DDBJ whole genome shotgun (WGS) entry which is preliminary data.</text>
</comment>
<dbReference type="EMBL" id="NAQV01000004">
    <property type="protein sequence ID" value="RAN64855.1"/>
    <property type="molecule type" value="Genomic_DNA"/>
</dbReference>
<evidence type="ECO:0000313" key="2">
    <source>
        <dbReference type="EMBL" id="RAN64855.1"/>
    </source>
</evidence>
<reference evidence="2 3" key="1">
    <citation type="submission" date="2017-03" db="EMBL/GenBank/DDBJ databases">
        <title>wgs assembly of Dolosigranulum pigrum KPL CDC strains.</title>
        <authorList>
            <person name="Brugger S.D."/>
            <person name="Pettigrew M."/>
            <person name="Kong Y."/>
            <person name="Lemon K.P."/>
        </authorList>
    </citation>
    <scope>NUCLEOTIDE SEQUENCE [LARGE SCALE GENOMIC DNA]</scope>
    <source>
        <strain evidence="2 3">KPL1931_CDC4294-98</strain>
    </source>
</reference>
<protein>
    <recommendedName>
        <fullName evidence="1">DUF1858 domain-containing protein</fullName>
    </recommendedName>
</protein>